<dbReference type="AlphaFoldDB" id="K1RNS9"/>
<evidence type="ECO:0008006" key="3">
    <source>
        <dbReference type="Google" id="ProtNLM"/>
    </source>
</evidence>
<protein>
    <recommendedName>
        <fullName evidence="3">Coiled-coil domain-containing protein 60</fullName>
    </recommendedName>
</protein>
<dbReference type="PANTHER" id="PTHR34754">
    <property type="entry name" value="COILED-COIL DOMAIN-CONTAINING PROTEIN 60"/>
    <property type="match status" value="1"/>
</dbReference>
<feature type="region of interest" description="Disordered" evidence="1">
    <location>
        <begin position="117"/>
        <end position="157"/>
    </location>
</feature>
<feature type="region of interest" description="Disordered" evidence="1">
    <location>
        <begin position="366"/>
        <end position="402"/>
    </location>
</feature>
<dbReference type="InParanoid" id="K1RNS9"/>
<evidence type="ECO:0000256" key="1">
    <source>
        <dbReference type="SAM" id="MobiDB-lite"/>
    </source>
</evidence>
<dbReference type="KEGG" id="crg:105318082"/>
<dbReference type="HOGENOM" id="CLU_426608_0_0_1"/>
<organism evidence="2">
    <name type="scientific">Magallana gigas</name>
    <name type="common">Pacific oyster</name>
    <name type="synonym">Crassostrea gigas</name>
    <dbReference type="NCBI Taxonomy" id="29159"/>
    <lineage>
        <taxon>Eukaryota</taxon>
        <taxon>Metazoa</taxon>
        <taxon>Spiralia</taxon>
        <taxon>Lophotrochozoa</taxon>
        <taxon>Mollusca</taxon>
        <taxon>Bivalvia</taxon>
        <taxon>Autobranchia</taxon>
        <taxon>Pteriomorphia</taxon>
        <taxon>Ostreida</taxon>
        <taxon>Ostreoidea</taxon>
        <taxon>Ostreidae</taxon>
        <taxon>Magallana</taxon>
    </lineage>
</organism>
<name>K1RNS9_MAGGI</name>
<gene>
    <name evidence="2" type="ORF">CGI_10012434</name>
</gene>
<dbReference type="InterPro" id="IPR031526">
    <property type="entry name" value="DUF4698"/>
</dbReference>
<dbReference type="EMBL" id="JH818658">
    <property type="protein sequence ID" value="EKC36036.1"/>
    <property type="molecule type" value="Genomic_DNA"/>
</dbReference>
<reference evidence="2" key="1">
    <citation type="journal article" date="2012" name="Nature">
        <title>The oyster genome reveals stress adaptation and complexity of shell formation.</title>
        <authorList>
            <person name="Zhang G."/>
            <person name="Fang X."/>
            <person name="Guo X."/>
            <person name="Li L."/>
            <person name="Luo R."/>
            <person name="Xu F."/>
            <person name="Yang P."/>
            <person name="Zhang L."/>
            <person name="Wang X."/>
            <person name="Qi H."/>
            <person name="Xiong Z."/>
            <person name="Que H."/>
            <person name="Xie Y."/>
            <person name="Holland P.W."/>
            <person name="Paps J."/>
            <person name="Zhu Y."/>
            <person name="Wu F."/>
            <person name="Chen Y."/>
            <person name="Wang J."/>
            <person name="Peng C."/>
            <person name="Meng J."/>
            <person name="Yang L."/>
            <person name="Liu J."/>
            <person name="Wen B."/>
            <person name="Zhang N."/>
            <person name="Huang Z."/>
            <person name="Zhu Q."/>
            <person name="Feng Y."/>
            <person name="Mount A."/>
            <person name="Hedgecock D."/>
            <person name="Xu Z."/>
            <person name="Liu Y."/>
            <person name="Domazet-Loso T."/>
            <person name="Du Y."/>
            <person name="Sun X."/>
            <person name="Zhang S."/>
            <person name="Liu B."/>
            <person name="Cheng P."/>
            <person name="Jiang X."/>
            <person name="Li J."/>
            <person name="Fan D."/>
            <person name="Wang W."/>
            <person name="Fu W."/>
            <person name="Wang T."/>
            <person name="Wang B."/>
            <person name="Zhang J."/>
            <person name="Peng Z."/>
            <person name="Li Y."/>
            <person name="Li N."/>
            <person name="Wang J."/>
            <person name="Chen M."/>
            <person name="He Y."/>
            <person name="Tan F."/>
            <person name="Song X."/>
            <person name="Zheng Q."/>
            <person name="Huang R."/>
            <person name="Yang H."/>
            <person name="Du X."/>
            <person name="Chen L."/>
            <person name="Yang M."/>
            <person name="Gaffney P.M."/>
            <person name="Wang S."/>
            <person name="Luo L."/>
            <person name="She Z."/>
            <person name="Ming Y."/>
            <person name="Huang W."/>
            <person name="Zhang S."/>
            <person name="Huang B."/>
            <person name="Zhang Y."/>
            <person name="Qu T."/>
            <person name="Ni P."/>
            <person name="Miao G."/>
            <person name="Wang J."/>
            <person name="Wang Q."/>
            <person name="Steinberg C.E."/>
            <person name="Wang H."/>
            <person name="Li N."/>
            <person name="Qian L."/>
            <person name="Zhang G."/>
            <person name="Li Y."/>
            <person name="Yang H."/>
            <person name="Liu X."/>
            <person name="Wang J."/>
            <person name="Yin Y."/>
            <person name="Wang J."/>
        </authorList>
    </citation>
    <scope>NUCLEOTIDE SEQUENCE [LARGE SCALE GENOMIC DNA]</scope>
    <source>
        <strain evidence="2">05x7-T-G4-1.051#20</strain>
    </source>
</reference>
<proteinExistence type="predicted"/>
<evidence type="ECO:0000313" key="2">
    <source>
        <dbReference type="EMBL" id="EKC36036.1"/>
    </source>
</evidence>
<dbReference type="OrthoDB" id="6092352at2759"/>
<accession>K1RNS9</accession>
<dbReference type="PANTHER" id="PTHR34754:SF1">
    <property type="entry name" value="COILED-COIL DOMAIN-CONTAINING PROTEIN 60"/>
    <property type="match status" value="1"/>
</dbReference>
<feature type="compositionally biased region" description="Basic and acidic residues" evidence="1">
    <location>
        <begin position="366"/>
        <end position="377"/>
    </location>
</feature>
<sequence>MTVSEYKKSVPFPNNLEITKAVQKYFKAPEALPYVANKTWTKTNKCMIKERPDDLWEKHYVRRKENDSKGYQSAIGEMYKALGDEVVLNTCDLVLKTMSKCLDPEIKNQALFRQHEDGAKHEKKHAITLPPISHTPVPKPAAKEEESSKTDTPAIELPEVHSFHDIKQYLDESKRVIRRVHCGLSYEEYVRKRQENINSSKEEQGNTKENEMVLMSLTNLQLGLPDLHTMEEEEEMGDEVKECPVIRPVRGCGSPRKTRRKSVMIDPNTNRRLSVDPLTESLMKKELVARRMTLMSPVTEGPNQLIGIPSGITTKKDRLRMDHLHYLQALAMILTSINNMKTRELKSRTPLKLDAVKALRKEPVVETKTPFDRESKQATHLLRHQSRSQQPTALQRMPSSSGRGLLEQMAGITGLTSKLKKKSLWGGVGIKPQKPQHQGPVVETWEDLINLEEPQKTADLTLQSKIVMKALWWSRRKAIIPRVDSLMSNKDQLEPTPTGLVQNKIRKDLLSADHHRNTGHAPAKKMPIWQLVAMDKSPKSIQEKKKEKETLEPENIVAKNKKSMLKVKHELYKDLEGELQKIDREKLAIFRLKYGEFQNMSPLFEEHVARLQSCKTGRSTHRNMDITDVPPSRWFEDLEDKTHSIIGYCDEEINKTLHEIGRYSTIDSKTIPSAKAKLCLLLLSLPAYELFTIPVQKALKFVLEVIFQGEDYLLGEWFQHRKIPYIIQDAANT</sequence>
<feature type="compositionally biased region" description="Polar residues" evidence="1">
    <location>
        <begin position="387"/>
        <end position="402"/>
    </location>
</feature>